<evidence type="ECO:0000313" key="3">
    <source>
        <dbReference type="Proteomes" id="UP000614601"/>
    </source>
</evidence>
<keyword evidence="3" id="KW-1185">Reference proteome</keyword>
<dbReference type="EMBL" id="CAJFDH010000003">
    <property type="protein sequence ID" value="CAD5213879.1"/>
    <property type="molecule type" value="Genomic_DNA"/>
</dbReference>
<feature type="region of interest" description="Disordered" evidence="1">
    <location>
        <begin position="115"/>
        <end position="215"/>
    </location>
</feature>
<sequence>MVENLARLAQFDSDPEVRRAAKLVFLEREGFDSPDVLSDVDQMHPTLDMQIHYIPNLARAKFREPWSELAGWNVLNHMEDFVDAGPNYRVLSDVLSSTRKGPGEDDFHSAADWLTADDDKTASPDGNVGSVESTGTEGTGLGRSSIGGTGNETITAVTSIDGTGFGSTSTGTDGTTIGSMDTDDTGSDGGVKNNTIIDISGTDGPNGSINPSTSGVNGTITGAKDTDDMDAISTSAIDTELLCLGGTKMDVDGADTNGTITRDTVADSAMEVGTGTDGCSGGANTGGTDGMDGARVVGRMCKASTGSTDDGMDVRMNEASTGPIDRTMDCSSTGANDGRKLGDVTGGTDDGLRGSSTSGVTDETGSNGIELLEVVGTKLKEESDGSSTVSKEEEQIQIDDDDQGDCSQV</sequence>
<gene>
    <name evidence="2" type="ORF">BOKJ2_LOCUS5313</name>
</gene>
<evidence type="ECO:0000256" key="1">
    <source>
        <dbReference type="SAM" id="MobiDB-lite"/>
    </source>
</evidence>
<dbReference type="Proteomes" id="UP000783686">
    <property type="component" value="Unassembled WGS sequence"/>
</dbReference>
<comment type="caution">
    <text evidence="2">The sequence shown here is derived from an EMBL/GenBank/DDBJ whole genome shotgun (WGS) entry which is preliminary data.</text>
</comment>
<dbReference type="Proteomes" id="UP000614601">
    <property type="component" value="Unassembled WGS sequence"/>
</dbReference>
<dbReference type="AlphaFoldDB" id="A0A811KGA8"/>
<feature type="compositionally biased region" description="Gly residues" evidence="1">
    <location>
        <begin position="137"/>
        <end position="150"/>
    </location>
</feature>
<reference evidence="2" key="1">
    <citation type="submission" date="2020-09" db="EMBL/GenBank/DDBJ databases">
        <authorList>
            <person name="Kikuchi T."/>
        </authorList>
    </citation>
    <scope>NUCLEOTIDE SEQUENCE</scope>
    <source>
        <strain evidence="2">SH1</strain>
    </source>
</reference>
<organism evidence="2 3">
    <name type="scientific">Bursaphelenchus okinawaensis</name>
    <dbReference type="NCBI Taxonomy" id="465554"/>
    <lineage>
        <taxon>Eukaryota</taxon>
        <taxon>Metazoa</taxon>
        <taxon>Ecdysozoa</taxon>
        <taxon>Nematoda</taxon>
        <taxon>Chromadorea</taxon>
        <taxon>Rhabditida</taxon>
        <taxon>Tylenchina</taxon>
        <taxon>Tylenchomorpha</taxon>
        <taxon>Aphelenchoidea</taxon>
        <taxon>Aphelenchoididae</taxon>
        <taxon>Bursaphelenchus</taxon>
    </lineage>
</organism>
<evidence type="ECO:0000313" key="2">
    <source>
        <dbReference type="EMBL" id="CAD5213879.1"/>
    </source>
</evidence>
<dbReference type="EMBL" id="CAJFCW020000003">
    <property type="protein sequence ID" value="CAG9101712.1"/>
    <property type="molecule type" value="Genomic_DNA"/>
</dbReference>
<feature type="region of interest" description="Disordered" evidence="1">
    <location>
        <begin position="304"/>
        <end position="409"/>
    </location>
</feature>
<feature type="compositionally biased region" description="Polar residues" evidence="1">
    <location>
        <begin position="355"/>
        <end position="367"/>
    </location>
</feature>
<feature type="compositionally biased region" description="Acidic residues" evidence="1">
    <location>
        <begin position="395"/>
        <end position="409"/>
    </location>
</feature>
<name>A0A811KGA8_9BILA</name>
<protein>
    <submittedName>
        <fullName evidence="2">Uncharacterized protein</fullName>
    </submittedName>
</protein>
<feature type="compositionally biased region" description="Polar residues" evidence="1">
    <location>
        <begin position="192"/>
        <end position="215"/>
    </location>
</feature>
<accession>A0A811KGA8</accession>
<proteinExistence type="predicted"/>
<feature type="compositionally biased region" description="Low complexity" evidence="1">
    <location>
        <begin position="158"/>
        <end position="180"/>
    </location>
</feature>